<feature type="domain" description="HTH arsR-type" evidence="4">
    <location>
        <begin position="18"/>
        <end position="112"/>
    </location>
</feature>
<dbReference type="PANTHER" id="PTHR43132">
    <property type="entry name" value="ARSENICAL RESISTANCE OPERON REPRESSOR ARSR-RELATED"/>
    <property type="match status" value="1"/>
</dbReference>
<evidence type="ECO:0000256" key="3">
    <source>
        <dbReference type="ARBA" id="ARBA00023163"/>
    </source>
</evidence>
<keyword evidence="1" id="KW-0805">Transcription regulation</keyword>
<comment type="caution">
    <text evidence="5">The sequence shown here is derived from an EMBL/GenBank/DDBJ whole genome shotgun (WGS) entry which is preliminary data.</text>
</comment>
<protein>
    <submittedName>
        <fullName evidence="5">ArsR/SmtB family transcription factor</fullName>
    </submittedName>
</protein>
<evidence type="ECO:0000259" key="4">
    <source>
        <dbReference type="PROSITE" id="PS50987"/>
    </source>
</evidence>
<dbReference type="PANTHER" id="PTHR43132:SF6">
    <property type="entry name" value="HTH-TYPE TRANSCRIPTIONAL REPRESSOR CZRA"/>
    <property type="match status" value="1"/>
</dbReference>
<dbReference type="InterPro" id="IPR001845">
    <property type="entry name" value="HTH_ArsR_DNA-bd_dom"/>
</dbReference>
<dbReference type="Gene3D" id="1.10.10.10">
    <property type="entry name" value="Winged helix-like DNA-binding domain superfamily/Winged helix DNA-binding domain"/>
    <property type="match status" value="1"/>
</dbReference>
<dbReference type="InterPro" id="IPR051011">
    <property type="entry name" value="Metal_resp_trans_reg"/>
</dbReference>
<keyword evidence="6" id="KW-1185">Reference proteome</keyword>
<name>A0ABW1FX21_9ACTN</name>
<dbReference type="Pfam" id="PF01022">
    <property type="entry name" value="HTH_5"/>
    <property type="match status" value="1"/>
</dbReference>
<dbReference type="NCBIfam" id="NF033788">
    <property type="entry name" value="HTH_metalloreg"/>
    <property type="match status" value="1"/>
</dbReference>
<accession>A0ABW1FX21</accession>
<keyword evidence="3" id="KW-0804">Transcription</keyword>
<dbReference type="RefSeq" id="WP_380581102.1">
    <property type="nucleotide sequence ID" value="NZ_JBHSQJ010000023.1"/>
</dbReference>
<dbReference type="EMBL" id="JBHSQJ010000023">
    <property type="protein sequence ID" value="MFC5907065.1"/>
    <property type="molecule type" value="Genomic_DNA"/>
</dbReference>
<sequence length="117" mass="12463">MEQAAVEAEVAVPPAGRLDASAAARVAGALQALATPSRLMILARLREGPCAATELAAEVGMEQSACSHQLRVLREQGLVSSERHGRSVVYALYDAHVRALLDQAVYHVEHLSRGQLP</sequence>
<dbReference type="InterPro" id="IPR036390">
    <property type="entry name" value="WH_DNA-bd_sf"/>
</dbReference>
<dbReference type="PROSITE" id="PS50987">
    <property type="entry name" value="HTH_ARSR_2"/>
    <property type="match status" value="1"/>
</dbReference>
<gene>
    <name evidence="5" type="ORF">ACFP3V_07520</name>
</gene>
<evidence type="ECO:0000313" key="5">
    <source>
        <dbReference type="EMBL" id="MFC5907065.1"/>
    </source>
</evidence>
<reference evidence="6" key="1">
    <citation type="journal article" date="2019" name="Int. J. Syst. Evol. Microbiol.">
        <title>The Global Catalogue of Microorganisms (GCM) 10K type strain sequencing project: providing services to taxonomists for standard genome sequencing and annotation.</title>
        <authorList>
            <consortium name="The Broad Institute Genomics Platform"/>
            <consortium name="The Broad Institute Genome Sequencing Center for Infectious Disease"/>
            <person name="Wu L."/>
            <person name="Ma J."/>
        </authorList>
    </citation>
    <scope>NUCLEOTIDE SEQUENCE [LARGE SCALE GENOMIC DNA]</scope>
    <source>
        <strain evidence="6">JCM 4816</strain>
    </source>
</reference>
<evidence type="ECO:0000256" key="2">
    <source>
        <dbReference type="ARBA" id="ARBA00023125"/>
    </source>
</evidence>
<evidence type="ECO:0000256" key="1">
    <source>
        <dbReference type="ARBA" id="ARBA00023015"/>
    </source>
</evidence>
<dbReference type="PRINTS" id="PR00778">
    <property type="entry name" value="HTHARSR"/>
</dbReference>
<dbReference type="InterPro" id="IPR036388">
    <property type="entry name" value="WH-like_DNA-bd_sf"/>
</dbReference>
<dbReference type="SMART" id="SM00418">
    <property type="entry name" value="HTH_ARSR"/>
    <property type="match status" value="1"/>
</dbReference>
<dbReference type="InterPro" id="IPR011991">
    <property type="entry name" value="ArsR-like_HTH"/>
</dbReference>
<keyword evidence="2" id="KW-0238">DNA-binding</keyword>
<evidence type="ECO:0000313" key="6">
    <source>
        <dbReference type="Proteomes" id="UP001596174"/>
    </source>
</evidence>
<dbReference type="CDD" id="cd00090">
    <property type="entry name" value="HTH_ARSR"/>
    <property type="match status" value="1"/>
</dbReference>
<proteinExistence type="predicted"/>
<dbReference type="SUPFAM" id="SSF46785">
    <property type="entry name" value="Winged helix' DNA-binding domain"/>
    <property type="match status" value="1"/>
</dbReference>
<organism evidence="5 6">
    <name type="scientific">Streptacidiphilus monticola</name>
    <dbReference type="NCBI Taxonomy" id="2161674"/>
    <lineage>
        <taxon>Bacteria</taxon>
        <taxon>Bacillati</taxon>
        <taxon>Actinomycetota</taxon>
        <taxon>Actinomycetes</taxon>
        <taxon>Kitasatosporales</taxon>
        <taxon>Streptomycetaceae</taxon>
        <taxon>Streptacidiphilus</taxon>
    </lineage>
</organism>
<dbReference type="Proteomes" id="UP001596174">
    <property type="component" value="Unassembled WGS sequence"/>
</dbReference>